<name>A0AAE0ACL6_9ROSI</name>
<reference evidence="3" key="1">
    <citation type="journal article" date="2023" name="Plant J.">
        <title>Genome sequences and population genomics provide insights into the demographic history, inbreeding, and mutation load of two 'living fossil' tree species of Dipteronia.</title>
        <authorList>
            <person name="Feng Y."/>
            <person name="Comes H.P."/>
            <person name="Chen J."/>
            <person name="Zhu S."/>
            <person name="Lu R."/>
            <person name="Zhang X."/>
            <person name="Li P."/>
            <person name="Qiu J."/>
            <person name="Olsen K.M."/>
            <person name="Qiu Y."/>
        </authorList>
    </citation>
    <scope>NUCLEOTIDE SEQUENCE</scope>
    <source>
        <strain evidence="3">NBL</strain>
    </source>
</reference>
<comment type="caution">
    <text evidence="3">The sequence shown here is derived from an EMBL/GenBank/DDBJ whole genome shotgun (WGS) entry which is preliminary data.</text>
</comment>
<organism evidence="3 4">
    <name type="scientific">Dipteronia sinensis</name>
    <dbReference type="NCBI Taxonomy" id="43782"/>
    <lineage>
        <taxon>Eukaryota</taxon>
        <taxon>Viridiplantae</taxon>
        <taxon>Streptophyta</taxon>
        <taxon>Embryophyta</taxon>
        <taxon>Tracheophyta</taxon>
        <taxon>Spermatophyta</taxon>
        <taxon>Magnoliopsida</taxon>
        <taxon>eudicotyledons</taxon>
        <taxon>Gunneridae</taxon>
        <taxon>Pentapetalae</taxon>
        <taxon>rosids</taxon>
        <taxon>malvids</taxon>
        <taxon>Sapindales</taxon>
        <taxon>Sapindaceae</taxon>
        <taxon>Hippocastanoideae</taxon>
        <taxon>Acereae</taxon>
        <taxon>Dipteronia</taxon>
    </lineage>
</organism>
<evidence type="ECO:0000313" key="3">
    <source>
        <dbReference type="EMBL" id="KAK3211304.1"/>
    </source>
</evidence>
<dbReference type="InterPro" id="IPR007021">
    <property type="entry name" value="DUF659"/>
</dbReference>
<feature type="domain" description="DUF659" evidence="2">
    <location>
        <begin position="101"/>
        <end position="171"/>
    </location>
</feature>
<keyword evidence="4" id="KW-1185">Reference proteome</keyword>
<dbReference type="AlphaFoldDB" id="A0AAE0ACL6"/>
<gene>
    <name evidence="3" type="ORF">Dsin_016010</name>
</gene>
<evidence type="ECO:0000256" key="1">
    <source>
        <dbReference type="SAM" id="MobiDB-lite"/>
    </source>
</evidence>
<accession>A0AAE0ACL6</accession>
<dbReference type="PANTHER" id="PTHR32166">
    <property type="entry name" value="OSJNBA0013A04.12 PROTEIN"/>
    <property type="match status" value="1"/>
</dbReference>
<proteinExistence type="predicted"/>
<dbReference type="Proteomes" id="UP001281410">
    <property type="component" value="Unassembled WGS sequence"/>
</dbReference>
<feature type="compositionally biased region" description="Acidic residues" evidence="1">
    <location>
        <begin position="228"/>
        <end position="248"/>
    </location>
</feature>
<dbReference type="PANTHER" id="PTHR32166:SF122">
    <property type="entry name" value="OS09G0499600 PROTEIN"/>
    <property type="match status" value="1"/>
</dbReference>
<protein>
    <recommendedName>
        <fullName evidence="2">DUF659 domain-containing protein</fullName>
    </recommendedName>
</protein>
<feature type="compositionally biased region" description="Polar residues" evidence="1">
    <location>
        <begin position="275"/>
        <end position="285"/>
    </location>
</feature>
<dbReference type="Pfam" id="PF04937">
    <property type="entry name" value="DUF659"/>
    <property type="match status" value="1"/>
</dbReference>
<feature type="compositionally biased region" description="Basic and acidic residues" evidence="1">
    <location>
        <begin position="295"/>
        <end position="308"/>
    </location>
</feature>
<evidence type="ECO:0000313" key="4">
    <source>
        <dbReference type="Proteomes" id="UP001281410"/>
    </source>
</evidence>
<feature type="region of interest" description="Disordered" evidence="1">
    <location>
        <begin position="228"/>
        <end position="308"/>
    </location>
</feature>
<feature type="compositionally biased region" description="Polar residues" evidence="1">
    <location>
        <begin position="250"/>
        <end position="265"/>
    </location>
</feature>
<evidence type="ECO:0000259" key="2">
    <source>
        <dbReference type="Pfam" id="PF04937"/>
    </source>
</evidence>
<dbReference type="EMBL" id="JANJYJ010000005">
    <property type="protein sequence ID" value="KAK3211304.1"/>
    <property type="molecule type" value="Genomic_DNA"/>
</dbReference>
<sequence>MDRFVVNFENDVVVDLGENDKGIKRLKNEACENNFFYENGLAFNVTSSLSLVKILHSIGSYGRGLKPPTLHELSISLLIKLEGNTIAIVAEMLHKKAGEKMLLDLVVEEVEEDFVVQVVTYNASNYKKAGGMLMQKRKQLWWTPYDAHCIDLMLEKIEYLPQHQNALKKAKNPIGGVPMETRLRNLEIHTKKRNRLGTKKLNSLVYIMYNKRLQYKFLKKKTLKDNDDPLVSEDLSSDDDPLVEEDVVEGTSTDVDISQPSGSQQVDEECGYEDISNQYESPGTSNDDDDEDCAFDPRFKPLDIDDSL</sequence>